<keyword evidence="3" id="KW-0443">Lipid metabolism</keyword>
<dbReference type="Pfam" id="PF03403">
    <property type="entry name" value="PAF-AH_p_II"/>
    <property type="match status" value="2"/>
</dbReference>
<dbReference type="InterPro" id="IPR029058">
    <property type="entry name" value="AB_hydrolase_fold"/>
</dbReference>
<dbReference type="GO" id="GO:0003847">
    <property type="term" value="F:1-alkyl-2-acetylglycerophosphocholine esterase activity"/>
    <property type="evidence" value="ECO:0007669"/>
    <property type="project" value="TreeGrafter"/>
</dbReference>
<dbReference type="PANTHER" id="PTHR10272">
    <property type="entry name" value="PLATELET-ACTIVATING FACTOR ACETYLHYDROLASE"/>
    <property type="match status" value="1"/>
</dbReference>
<proteinExistence type="predicted"/>
<evidence type="ECO:0000256" key="3">
    <source>
        <dbReference type="ARBA" id="ARBA00023098"/>
    </source>
</evidence>
<accession>A0A1I3Z5C7</accession>
<dbReference type="PANTHER" id="PTHR10272:SF0">
    <property type="entry name" value="PLATELET-ACTIVATING FACTOR ACETYLHYDROLASE"/>
    <property type="match status" value="1"/>
</dbReference>
<organism evidence="5 6">
    <name type="scientific">Streptosporangium canum</name>
    <dbReference type="NCBI Taxonomy" id="324952"/>
    <lineage>
        <taxon>Bacteria</taxon>
        <taxon>Bacillati</taxon>
        <taxon>Actinomycetota</taxon>
        <taxon>Actinomycetes</taxon>
        <taxon>Streptosporangiales</taxon>
        <taxon>Streptosporangiaceae</taxon>
        <taxon>Streptosporangium</taxon>
    </lineage>
</organism>
<dbReference type="RefSeq" id="WP_093890005.1">
    <property type="nucleotide sequence ID" value="NZ_FOQY01000024.1"/>
</dbReference>
<name>A0A1I3Z5C7_9ACTN</name>
<keyword evidence="6" id="KW-1185">Reference proteome</keyword>
<dbReference type="EMBL" id="FOQY01000024">
    <property type="protein sequence ID" value="SFK39305.1"/>
    <property type="molecule type" value="Genomic_DNA"/>
</dbReference>
<reference evidence="6" key="1">
    <citation type="submission" date="2016-10" db="EMBL/GenBank/DDBJ databases">
        <authorList>
            <person name="Varghese N."/>
            <person name="Submissions S."/>
        </authorList>
    </citation>
    <scope>NUCLEOTIDE SEQUENCE [LARGE SCALE GENOMIC DNA]</scope>
    <source>
        <strain evidence="6">CGMCC 4.2126</strain>
    </source>
</reference>
<dbReference type="GeneID" id="96301369"/>
<evidence type="ECO:0000256" key="2">
    <source>
        <dbReference type="ARBA" id="ARBA00022963"/>
    </source>
</evidence>
<protein>
    <submittedName>
        <fullName evidence="5">Platelet-activating factor acetylhydrolase, isoform II</fullName>
    </submittedName>
</protein>
<keyword evidence="4" id="KW-0732">Signal</keyword>
<dbReference type="Gene3D" id="3.40.50.1820">
    <property type="entry name" value="alpha/beta hydrolase"/>
    <property type="match status" value="1"/>
</dbReference>
<keyword evidence="2" id="KW-0442">Lipid degradation</keyword>
<sequence>MTRIARGVLAALLAATLPISAVATTFAAPAAAERSAPVAGTRLALPVPTGPNAVGRSTLHLVDKDRRDPWVPKAGARELMVSMFYPARRGSGRAAPYMGTEEARLLLKFQKLDRAVPAEKVHAVRTNARADARPAVGRHPLVVLSPGFTLPRATLTLVAEDLASRGYVVAAVDHAYESSGTAFPGGRMTTCVACERVEDDNRGIGTVATGRAKDVSFVLDELTGRHPAWKHAKMIDRNRIGMAGHSIGGNSAARTMETDRRVRAGVNMDGTFFAPVPASGLDGRPFMMLGTDSLHRPGGKDKSWDRDWARLDGWKRWLTVADSGHFTFIDLPVLGGQLGLTTPEAPLSGRRSGEITRDYVGAFFDLHLRGIPQPLLDGPSTANPEVTFQNP</sequence>
<feature type="chain" id="PRO_5011618586" evidence="4">
    <location>
        <begin position="24"/>
        <end position="391"/>
    </location>
</feature>
<evidence type="ECO:0000256" key="4">
    <source>
        <dbReference type="SAM" id="SignalP"/>
    </source>
</evidence>
<evidence type="ECO:0000313" key="6">
    <source>
        <dbReference type="Proteomes" id="UP000199111"/>
    </source>
</evidence>
<dbReference type="SUPFAM" id="SSF53474">
    <property type="entry name" value="alpha/beta-Hydrolases"/>
    <property type="match status" value="1"/>
</dbReference>
<dbReference type="GO" id="GO:0016042">
    <property type="term" value="P:lipid catabolic process"/>
    <property type="evidence" value="ECO:0007669"/>
    <property type="project" value="UniProtKB-KW"/>
</dbReference>
<evidence type="ECO:0000313" key="5">
    <source>
        <dbReference type="EMBL" id="SFK39305.1"/>
    </source>
</evidence>
<gene>
    <name evidence="5" type="ORF">SAMN05216275_1246</name>
</gene>
<keyword evidence="1 5" id="KW-0378">Hydrolase</keyword>
<dbReference type="Proteomes" id="UP000199111">
    <property type="component" value="Unassembled WGS sequence"/>
</dbReference>
<feature type="signal peptide" evidence="4">
    <location>
        <begin position="1"/>
        <end position="23"/>
    </location>
</feature>
<dbReference type="AlphaFoldDB" id="A0A1I3Z5C7"/>
<evidence type="ECO:0000256" key="1">
    <source>
        <dbReference type="ARBA" id="ARBA00022801"/>
    </source>
</evidence>